<dbReference type="Gene3D" id="3.20.20.70">
    <property type="entry name" value="Aldolase class I"/>
    <property type="match status" value="1"/>
</dbReference>
<feature type="domain" description="Pyruvate carboxyltransferase" evidence="2">
    <location>
        <begin position="1"/>
        <end position="137"/>
    </location>
</feature>
<dbReference type="GO" id="GO:0009507">
    <property type="term" value="C:chloroplast"/>
    <property type="evidence" value="ECO:0000318"/>
    <property type="project" value="GO_Central"/>
</dbReference>
<dbReference type="OMA" id="TRINTKQ"/>
<evidence type="ECO:0000313" key="3">
    <source>
        <dbReference type="RefSeq" id="XP_016452226.1"/>
    </source>
</evidence>
<dbReference type="PaxDb" id="4097-A0A1S3YIZ8"/>
<name>A0A1S3YIZ8_TOBAC</name>
<dbReference type="KEGG" id="nta:107776814"/>
<dbReference type="PROSITE" id="PS50991">
    <property type="entry name" value="PYR_CT"/>
    <property type="match status" value="1"/>
</dbReference>
<dbReference type="OrthoDB" id="1391591at2759"/>
<dbReference type="SMR" id="A0A1S3YIZ8"/>
<dbReference type="RefSeq" id="XP_016452226.1">
    <property type="nucleotide sequence ID" value="XM_016596740.1"/>
</dbReference>
<dbReference type="InterPro" id="IPR002034">
    <property type="entry name" value="AIPM/Hcit_synth_CS"/>
</dbReference>
<dbReference type="SUPFAM" id="SSF51569">
    <property type="entry name" value="Aldolase"/>
    <property type="match status" value="1"/>
</dbReference>
<dbReference type="Pfam" id="PF00682">
    <property type="entry name" value="HMGL-like"/>
    <property type="match status" value="1"/>
</dbReference>
<dbReference type="InterPro" id="IPR050073">
    <property type="entry name" value="2-IPM_HCS-like"/>
</dbReference>
<reference evidence="3" key="1">
    <citation type="submission" date="2025-08" db="UniProtKB">
        <authorList>
            <consortium name="RefSeq"/>
        </authorList>
    </citation>
    <scope>IDENTIFICATION</scope>
</reference>
<accession>A0A1S3YIZ8</accession>
<gene>
    <name evidence="3" type="primary">LOC107776814</name>
</gene>
<dbReference type="InterPro" id="IPR013785">
    <property type="entry name" value="Aldolase_TIM"/>
</dbReference>
<dbReference type="PROSITE" id="PS00816">
    <property type="entry name" value="AIPM_HOMOCIT_SYNTH_2"/>
    <property type="match status" value="1"/>
</dbReference>
<keyword evidence="1" id="KW-0808">Transferase</keyword>
<organism evidence="3">
    <name type="scientific">Nicotiana tabacum</name>
    <name type="common">Common tobacco</name>
    <dbReference type="NCBI Taxonomy" id="4097"/>
    <lineage>
        <taxon>Eukaryota</taxon>
        <taxon>Viridiplantae</taxon>
        <taxon>Streptophyta</taxon>
        <taxon>Embryophyta</taxon>
        <taxon>Tracheophyta</taxon>
        <taxon>Spermatophyta</taxon>
        <taxon>Magnoliopsida</taxon>
        <taxon>eudicotyledons</taxon>
        <taxon>Gunneridae</taxon>
        <taxon>Pentapetalae</taxon>
        <taxon>asterids</taxon>
        <taxon>lamiids</taxon>
        <taxon>Solanales</taxon>
        <taxon>Solanaceae</taxon>
        <taxon>Nicotianoideae</taxon>
        <taxon>Nicotianeae</taxon>
        <taxon>Nicotiana</taxon>
    </lineage>
</organism>
<evidence type="ECO:0000256" key="1">
    <source>
        <dbReference type="ARBA" id="ARBA00022679"/>
    </source>
</evidence>
<proteinExistence type="predicted"/>
<dbReference type="GO" id="GO:0003852">
    <property type="term" value="F:2-isopropylmalate synthase activity"/>
    <property type="evidence" value="ECO:0000318"/>
    <property type="project" value="GO_Central"/>
</dbReference>
<feature type="non-terminal residue" evidence="3">
    <location>
        <position position="1"/>
    </location>
</feature>
<dbReference type="STRING" id="4097.A0A1S3YIZ8"/>
<dbReference type="PANTHER" id="PTHR10277:SF72">
    <property type="entry name" value="2-ISOPROPYLMALATE SYNTHASE B-LIKE"/>
    <property type="match status" value="1"/>
</dbReference>
<dbReference type="AlphaFoldDB" id="A0A1S3YIZ8"/>
<protein>
    <submittedName>
        <fullName evidence="3">2-isopropylmalate synthase A-like</fullName>
    </submittedName>
</protein>
<evidence type="ECO:0000259" key="2">
    <source>
        <dbReference type="PROSITE" id="PS50991"/>
    </source>
</evidence>
<sequence>FETFLHRCLIRVRSDKEFVYDIIGEVIKVGATGISVGDTVGCNLPNEFGQLIADIKANTPGIQDVIISTHCHNDLGLANANTLAGVCAGARLVDVTVNGIGERAGNCSLEEFVMTLKCRGEQVLGGLYTGINSKHIIETSKMVEEYSGLKVQAHKAIVGANAFSHESSLHQELVN</sequence>
<dbReference type="PANTHER" id="PTHR10277">
    <property type="entry name" value="HOMOCITRATE SYNTHASE-RELATED"/>
    <property type="match status" value="1"/>
</dbReference>
<dbReference type="GO" id="GO:0009098">
    <property type="term" value="P:L-leucine biosynthetic process"/>
    <property type="evidence" value="ECO:0000318"/>
    <property type="project" value="GO_Central"/>
</dbReference>
<dbReference type="InterPro" id="IPR000891">
    <property type="entry name" value="PYR_CT"/>
</dbReference>